<dbReference type="AlphaFoldDB" id="A0A9D4UMD6"/>
<dbReference type="SUPFAM" id="SSF51110">
    <property type="entry name" value="alpha-D-mannose-specific plant lectins"/>
    <property type="match status" value="1"/>
</dbReference>
<keyword evidence="1" id="KW-0732">Signal</keyword>
<dbReference type="EMBL" id="JABFUD020000014">
    <property type="protein sequence ID" value="KAI5070575.1"/>
    <property type="molecule type" value="Genomic_DNA"/>
</dbReference>
<evidence type="ECO:0000313" key="3">
    <source>
        <dbReference type="EMBL" id="KAI5070575.1"/>
    </source>
</evidence>
<gene>
    <name evidence="3" type="ORF">GOP47_0014918</name>
</gene>
<feature type="signal peptide" evidence="1">
    <location>
        <begin position="1"/>
        <end position="22"/>
    </location>
</feature>
<feature type="chain" id="PRO_5038984090" description="Bulb-type lectin domain-containing protein" evidence="1">
    <location>
        <begin position="23"/>
        <end position="355"/>
    </location>
</feature>
<sequence length="355" mass="39913">MSKAVAWLAILTLLHLAVVVVSLEVPPKRVNVGLHPEVSDWPPAAPAPPTPPVLTVADPDSESVERAAVDMPSFTDSLIDGLNMQLSTLFPLIIDDAVGTWHGRFGFTILDRLYVTRTFEVDFRIISWPCLNKANNPGSSSSGAYGLYSTLRWILQSAIQRFAIQGKRFVTSAVENLAMDYIIEQTWRWPPQSPPPPPSQRDLPEVAQTVGFSKPRPLYFDDLVMDVCNPKARYLFNSKTRWFNTLYPGEALQDKYGRYELFMLTTDCKLELRDLQNNSLIWSSSTWNINNAKFCKASITMEGNFVIQDVKKNIVWQTHTSQANQGELTTFTLGVVSSGVIVLENQMLQSVLWRS</sequence>
<evidence type="ECO:0000259" key="2">
    <source>
        <dbReference type="PROSITE" id="PS50927"/>
    </source>
</evidence>
<dbReference type="InterPro" id="IPR036426">
    <property type="entry name" value="Bulb-type_lectin_dom_sf"/>
</dbReference>
<dbReference type="PROSITE" id="PS50927">
    <property type="entry name" value="BULB_LECTIN"/>
    <property type="match status" value="1"/>
</dbReference>
<dbReference type="Proteomes" id="UP000886520">
    <property type="component" value="Chromosome 14"/>
</dbReference>
<proteinExistence type="predicted"/>
<name>A0A9D4UMD6_ADICA</name>
<comment type="caution">
    <text evidence="3">The sequence shown here is derived from an EMBL/GenBank/DDBJ whole genome shotgun (WGS) entry which is preliminary data.</text>
</comment>
<feature type="domain" description="Bulb-type lectin" evidence="2">
    <location>
        <begin position="237"/>
        <end position="355"/>
    </location>
</feature>
<organism evidence="3 4">
    <name type="scientific">Adiantum capillus-veneris</name>
    <name type="common">Maidenhair fern</name>
    <dbReference type="NCBI Taxonomy" id="13818"/>
    <lineage>
        <taxon>Eukaryota</taxon>
        <taxon>Viridiplantae</taxon>
        <taxon>Streptophyta</taxon>
        <taxon>Embryophyta</taxon>
        <taxon>Tracheophyta</taxon>
        <taxon>Polypodiopsida</taxon>
        <taxon>Polypodiidae</taxon>
        <taxon>Polypodiales</taxon>
        <taxon>Pteridineae</taxon>
        <taxon>Pteridaceae</taxon>
        <taxon>Vittarioideae</taxon>
        <taxon>Adiantum</taxon>
    </lineage>
</organism>
<evidence type="ECO:0000313" key="4">
    <source>
        <dbReference type="Proteomes" id="UP000886520"/>
    </source>
</evidence>
<keyword evidence="4" id="KW-1185">Reference proteome</keyword>
<protein>
    <recommendedName>
        <fullName evidence="2">Bulb-type lectin domain-containing protein</fullName>
    </recommendedName>
</protein>
<accession>A0A9D4UMD6</accession>
<dbReference type="Gene3D" id="2.90.10.30">
    <property type="match status" value="1"/>
</dbReference>
<reference evidence="3" key="1">
    <citation type="submission" date="2021-01" db="EMBL/GenBank/DDBJ databases">
        <title>Adiantum capillus-veneris genome.</title>
        <authorList>
            <person name="Fang Y."/>
            <person name="Liao Q."/>
        </authorList>
    </citation>
    <scope>NUCLEOTIDE SEQUENCE</scope>
    <source>
        <strain evidence="3">H3</strain>
        <tissue evidence="3">Leaf</tissue>
    </source>
</reference>
<dbReference type="InterPro" id="IPR001480">
    <property type="entry name" value="Bulb-type_lectin_dom"/>
</dbReference>
<evidence type="ECO:0000256" key="1">
    <source>
        <dbReference type="SAM" id="SignalP"/>
    </source>
</evidence>